<dbReference type="RefSeq" id="WP_377835073.1">
    <property type="nucleotide sequence ID" value="NZ_JBHRSK010000018.1"/>
</dbReference>
<dbReference type="InterPro" id="IPR038555">
    <property type="entry name" value="Zincin_1_sf"/>
</dbReference>
<comment type="caution">
    <text evidence="1">The sequence shown here is derived from an EMBL/GenBank/DDBJ whole genome shotgun (WGS) entry which is preliminary data.</text>
</comment>
<keyword evidence="2" id="KW-1185">Reference proteome</keyword>
<protein>
    <submittedName>
        <fullName evidence="1">Metallopeptidase family protein</fullName>
    </submittedName>
</protein>
<reference evidence="2" key="1">
    <citation type="journal article" date="2019" name="Int. J. Syst. Evol. Microbiol.">
        <title>The Global Catalogue of Microorganisms (GCM) 10K type strain sequencing project: providing services to taxonomists for standard genome sequencing and annotation.</title>
        <authorList>
            <consortium name="The Broad Institute Genomics Platform"/>
            <consortium name="The Broad Institute Genome Sequencing Center for Infectious Disease"/>
            <person name="Wu L."/>
            <person name="Ma J."/>
        </authorList>
    </citation>
    <scope>NUCLEOTIDE SEQUENCE [LARGE SCALE GENOMIC DNA]</scope>
    <source>
        <strain evidence="2">KCTC 62192</strain>
    </source>
</reference>
<dbReference type="EMBL" id="JBHRSK010000018">
    <property type="protein sequence ID" value="MFC2970265.1"/>
    <property type="molecule type" value="Genomic_DNA"/>
</dbReference>
<gene>
    <name evidence="1" type="ORF">ACFOES_19380</name>
</gene>
<evidence type="ECO:0000313" key="2">
    <source>
        <dbReference type="Proteomes" id="UP001595443"/>
    </source>
</evidence>
<sequence length="155" mass="16692">MDADPTAGQTDDAEADAVADPTGWAEVAAPDAEVITQLARATLATLPAPYQAAAAELALRVVDFAPDDLLDELGIEDAYDLSGLYSGIPLTERSVAAQPQQPDAIWLFRRAILDEWAARGDVALGDLVANVMVHELAHHFGWTDTQIAAIDRWWE</sequence>
<proteinExistence type="predicted"/>
<dbReference type="SUPFAM" id="SSF55486">
    <property type="entry name" value="Metalloproteases ('zincins'), catalytic domain"/>
    <property type="match status" value="1"/>
</dbReference>
<dbReference type="InterPro" id="IPR010428">
    <property type="entry name" value="Zincin_1"/>
</dbReference>
<name>A0ABV7ALX5_9RHOB</name>
<dbReference type="Proteomes" id="UP001595443">
    <property type="component" value="Unassembled WGS sequence"/>
</dbReference>
<accession>A0ABV7ALX5</accession>
<dbReference type="Gene3D" id="3.30.2010.20">
    <property type="match status" value="1"/>
</dbReference>
<dbReference type="Pfam" id="PF06262">
    <property type="entry name" value="Zincin_1"/>
    <property type="match status" value="1"/>
</dbReference>
<organism evidence="1 2">
    <name type="scientific">Acidimangrovimonas pyrenivorans</name>
    <dbReference type="NCBI Taxonomy" id="2030798"/>
    <lineage>
        <taxon>Bacteria</taxon>
        <taxon>Pseudomonadati</taxon>
        <taxon>Pseudomonadota</taxon>
        <taxon>Alphaproteobacteria</taxon>
        <taxon>Rhodobacterales</taxon>
        <taxon>Paracoccaceae</taxon>
        <taxon>Acidimangrovimonas</taxon>
    </lineage>
</organism>
<dbReference type="CDD" id="cd12952">
    <property type="entry name" value="MMP_ACEL2062"/>
    <property type="match status" value="1"/>
</dbReference>
<evidence type="ECO:0000313" key="1">
    <source>
        <dbReference type="EMBL" id="MFC2970265.1"/>
    </source>
</evidence>